<evidence type="ECO:0000256" key="3">
    <source>
        <dbReference type="ARBA" id="ARBA00022618"/>
    </source>
</evidence>
<comment type="subcellular location">
    <subcellularLocation>
        <location evidence="1 8">Nucleus</location>
    </subcellularLocation>
</comment>
<dbReference type="InterPro" id="IPR041741">
    <property type="entry name" value="SMC3_ABC_euk"/>
</dbReference>
<dbReference type="SUPFAM" id="SSF75553">
    <property type="entry name" value="Smc hinge domain"/>
    <property type="match status" value="1"/>
</dbReference>
<dbReference type="InterPro" id="IPR036277">
    <property type="entry name" value="SMC_hinge_sf"/>
</dbReference>
<evidence type="ECO:0000256" key="8">
    <source>
        <dbReference type="PIRNR" id="PIRNR005719"/>
    </source>
</evidence>
<dbReference type="InterPro" id="IPR024704">
    <property type="entry name" value="SMC"/>
</dbReference>
<dbReference type="CDD" id="cd03272">
    <property type="entry name" value="ABC_SMC3_euk"/>
    <property type="match status" value="1"/>
</dbReference>
<feature type="coiled-coil region" evidence="9">
    <location>
        <begin position="265"/>
        <end position="391"/>
    </location>
</feature>
<dbReference type="SMART" id="SM00968">
    <property type="entry name" value="SMC_hinge"/>
    <property type="match status" value="1"/>
</dbReference>
<evidence type="ECO:0000313" key="12">
    <source>
        <dbReference type="EMBL" id="GHP08843.1"/>
    </source>
</evidence>
<evidence type="ECO:0000313" key="13">
    <source>
        <dbReference type="Proteomes" id="UP000660262"/>
    </source>
</evidence>
<feature type="region of interest" description="Disordered" evidence="10">
    <location>
        <begin position="877"/>
        <end position="954"/>
    </location>
</feature>
<dbReference type="OrthoDB" id="431497at2759"/>
<dbReference type="Pfam" id="PF06470">
    <property type="entry name" value="SMC_hinge"/>
    <property type="match status" value="1"/>
</dbReference>
<dbReference type="GO" id="GO:0051301">
    <property type="term" value="P:cell division"/>
    <property type="evidence" value="ECO:0007669"/>
    <property type="project" value="UniProtKB-KW"/>
</dbReference>
<evidence type="ECO:0000256" key="7">
    <source>
        <dbReference type="ARBA" id="ARBA00023306"/>
    </source>
</evidence>
<dbReference type="Gene3D" id="1.10.287.1490">
    <property type="match status" value="2"/>
</dbReference>
<keyword evidence="7" id="KW-0131">Cell cycle</keyword>
<feature type="coiled-coil region" evidence="9">
    <location>
        <begin position="440"/>
        <end position="477"/>
    </location>
</feature>
<dbReference type="PIRSF" id="PIRSF005719">
    <property type="entry name" value="SMC"/>
    <property type="match status" value="1"/>
</dbReference>
<dbReference type="Gene3D" id="3.40.50.300">
    <property type="entry name" value="P-loop containing nucleotide triphosphate hydrolases"/>
    <property type="match status" value="2"/>
</dbReference>
<dbReference type="InterPro" id="IPR027417">
    <property type="entry name" value="P-loop_NTPase"/>
</dbReference>
<dbReference type="GO" id="GO:0005634">
    <property type="term" value="C:nucleus"/>
    <property type="evidence" value="ECO:0007669"/>
    <property type="project" value="UniProtKB-SubCell"/>
</dbReference>
<feature type="compositionally biased region" description="Basic and acidic residues" evidence="10">
    <location>
        <begin position="877"/>
        <end position="887"/>
    </location>
</feature>
<evidence type="ECO:0000256" key="10">
    <source>
        <dbReference type="SAM" id="MobiDB-lite"/>
    </source>
</evidence>
<keyword evidence="13" id="KW-1185">Reference proteome</keyword>
<reference evidence="12" key="1">
    <citation type="submission" date="2020-10" db="EMBL/GenBank/DDBJ databases">
        <title>Unveiling of a novel bifunctional photoreceptor, Dualchrome1, isolated from a cosmopolitan green alga.</title>
        <authorList>
            <person name="Suzuki S."/>
            <person name="Kawachi M."/>
        </authorList>
    </citation>
    <scope>NUCLEOTIDE SEQUENCE</scope>
    <source>
        <strain evidence="12">NIES 2893</strain>
    </source>
</reference>
<dbReference type="Proteomes" id="UP000660262">
    <property type="component" value="Unassembled WGS sequence"/>
</dbReference>
<feature type="domain" description="SMC hinge" evidence="11">
    <location>
        <begin position="536"/>
        <end position="676"/>
    </location>
</feature>
<evidence type="ECO:0000256" key="6">
    <source>
        <dbReference type="ARBA" id="ARBA00023242"/>
    </source>
</evidence>
<dbReference type="SUPFAM" id="SSF57997">
    <property type="entry name" value="Tropomyosin"/>
    <property type="match status" value="1"/>
</dbReference>
<dbReference type="SUPFAM" id="SSF52540">
    <property type="entry name" value="P-loop containing nucleoside triphosphate hydrolases"/>
    <property type="match status" value="1"/>
</dbReference>
<accession>A0A830HQ27</accession>
<name>A0A830HQ27_9CHLO</name>
<dbReference type="Gene3D" id="1.20.1060.20">
    <property type="match status" value="1"/>
</dbReference>
<evidence type="ECO:0000256" key="9">
    <source>
        <dbReference type="SAM" id="Coils"/>
    </source>
</evidence>
<evidence type="ECO:0000256" key="2">
    <source>
        <dbReference type="ARBA" id="ARBA00005917"/>
    </source>
</evidence>
<dbReference type="GO" id="GO:0051276">
    <property type="term" value="P:chromosome organization"/>
    <property type="evidence" value="ECO:0007669"/>
    <property type="project" value="InterPro"/>
</dbReference>
<keyword evidence="4" id="KW-0498">Mitosis</keyword>
<evidence type="ECO:0000259" key="11">
    <source>
        <dbReference type="SMART" id="SM00968"/>
    </source>
</evidence>
<feature type="coiled-coil region" evidence="9">
    <location>
        <begin position="1018"/>
        <end position="1066"/>
    </location>
</feature>
<dbReference type="InterPro" id="IPR010935">
    <property type="entry name" value="SMC_hinge"/>
</dbReference>
<feature type="region of interest" description="Disordered" evidence="10">
    <location>
        <begin position="1096"/>
        <end position="1135"/>
    </location>
</feature>
<dbReference type="Gene3D" id="3.30.70.1620">
    <property type="match status" value="1"/>
</dbReference>
<dbReference type="GO" id="GO:0016887">
    <property type="term" value="F:ATP hydrolysis activity"/>
    <property type="evidence" value="ECO:0007669"/>
    <property type="project" value="InterPro"/>
</dbReference>
<evidence type="ECO:0000256" key="5">
    <source>
        <dbReference type="ARBA" id="ARBA00023054"/>
    </source>
</evidence>
<evidence type="ECO:0000256" key="1">
    <source>
        <dbReference type="ARBA" id="ARBA00004123"/>
    </source>
</evidence>
<feature type="compositionally biased region" description="Basic and acidic residues" evidence="10">
    <location>
        <begin position="917"/>
        <end position="954"/>
    </location>
</feature>
<gene>
    <name evidence="12" type="ORF">PPROV_000758000</name>
</gene>
<evidence type="ECO:0000256" key="4">
    <source>
        <dbReference type="ARBA" id="ARBA00022776"/>
    </source>
</evidence>
<protein>
    <recommendedName>
        <fullName evidence="8">Structural maintenance of chromosomes protein</fullName>
    </recommendedName>
</protein>
<sequence>MHIKQVIIEGFKSYKDQIITEPFSPKFNVVVGANGSGKSNFFAAIRFVLTDLGKDSDNASNTSNTLRAEDRQALMYEGPGARGVLSAYVEVVFDNTDGRLPIDGKDEVRLRRTVGLHKDEFYVNGRHVTKTEVSNLLESAGFSRSNPYYVVQQGKITRLTVMKDSQRLHLLKEIGGTNTYEERRKESVKILAEAERKLNQTKETIEDIRAKLTELEEEKAELLKWQKVEKSKRSIEYAIFDHDYQDVRKKIEDVDAKRAKVLHQSNTLESSMHDAQDSYSHLEEELQALEEELAVSTERLAKLDAERSAALQELASADADVAELEEELEAEKQSAGSMRAEIDSLTAEITKSQGELDGTVAPKLEEMSGRVAALTSERASLERKLQHLYQKQGKSKAFKSIEERDAWLTSEIDTMRKTETAVKSNTEKLTAEVAASDKNLAELGERITKTEASVDAAQEKEAEHKAAIGKAKAARDDAMNRRKELWKADNEDAKKLASVKNEVLKKQKTMDQAVPRDIQMGLRNVKDIVAELGLTDKYHGPLIELFECTEVYQTAVEVTAGNQLFFVVVDNVDVASKIIQRLNRDKKGRISFLPLQQMRARQQQQSARTGGNDDDDDDGGAVSVDGIMARIPEQHKKDVVALISKLKYNRQYEPALNHIFGKTMVCRNLDVASVVAKECQLNAITLSGDQVHKKGAFTGGFHDARRSKMASYASLLKLQKERAVVSAAQESRKAELLKVDQEVSKLLGDMDKTTAEMKHARGSAAALGQELSSLKKSLQDAKKSRAALDADLAAAKSELADIEQSIAHLTSDLNDKDMSSTLSKEDTAQMIALQTELEGAESNLAKLLTEQTTLEKSQAELDLRLSQNLRKRHMELEARLSETEKASKVAAETLTSRTEAKERGRTTVDSLQSQYDELAKGVSEQKDREAKLRAEYEEARAGEQGRAASMEESRRQLESYQTKKAMYVARRDELSKKIREIGSLPSDAFEKYRGKSVKELHKLLKEVLDQQVGFNKVNQKALDQYINFTEQLEDLTKRQAEIEAGNKKIQELITTLDQKKDEAIERTFKQVSRNFREVFKELVPDGEGHLVMVKAKKSKDGAGGGDDDDDENRSAAANAATGAAGPSSSAPSFESRYSGVKPQVAFGPGHVAKQMKQLSGGQKTVVALALVLAIQKCDPAPFYLFDEIDAALDVQYRATVAATLRRRCDDASAPSQFIATTFHPELVKRADRAYGVSQRNRVSRVARVTGAEALAFLDAGGAADDDDDVGGNDHNNEKKTKRKRRGDEDEEAVAEEEEENSDEDDDDMDV</sequence>
<feature type="region of interest" description="Disordered" evidence="10">
    <location>
        <begin position="1261"/>
        <end position="1310"/>
    </location>
</feature>
<feature type="coiled-coil region" evidence="9">
    <location>
        <begin position="184"/>
        <end position="225"/>
    </location>
</feature>
<feature type="compositionally biased region" description="Acidic residues" evidence="10">
    <location>
        <begin position="1288"/>
        <end position="1310"/>
    </location>
</feature>
<keyword evidence="5 9" id="KW-0175">Coiled coil</keyword>
<dbReference type="GO" id="GO:0005524">
    <property type="term" value="F:ATP binding"/>
    <property type="evidence" value="ECO:0007669"/>
    <property type="project" value="InterPro"/>
</dbReference>
<keyword evidence="6 8" id="KW-0539">Nucleus</keyword>
<comment type="caution">
    <text evidence="12">The sequence shown here is derived from an EMBL/GenBank/DDBJ whole genome shotgun (WGS) entry which is preliminary data.</text>
</comment>
<dbReference type="InterPro" id="IPR003395">
    <property type="entry name" value="RecF/RecN/SMC_N"/>
</dbReference>
<organism evidence="12 13">
    <name type="scientific">Pycnococcus provasolii</name>
    <dbReference type="NCBI Taxonomy" id="41880"/>
    <lineage>
        <taxon>Eukaryota</taxon>
        <taxon>Viridiplantae</taxon>
        <taxon>Chlorophyta</taxon>
        <taxon>Pseudoscourfieldiophyceae</taxon>
        <taxon>Pseudoscourfieldiales</taxon>
        <taxon>Pycnococcaceae</taxon>
        <taxon>Pycnococcus</taxon>
    </lineage>
</organism>
<dbReference type="GO" id="GO:0005694">
    <property type="term" value="C:chromosome"/>
    <property type="evidence" value="ECO:0007669"/>
    <property type="project" value="InterPro"/>
</dbReference>
<proteinExistence type="inferred from homology"/>
<dbReference type="Pfam" id="PF02463">
    <property type="entry name" value="SMC_N"/>
    <property type="match status" value="1"/>
</dbReference>
<keyword evidence="3" id="KW-0132">Cell division</keyword>
<dbReference type="EMBL" id="BNJQ01000022">
    <property type="protein sequence ID" value="GHP08843.1"/>
    <property type="molecule type" value="Genomic_DNA"/>
</dbReference>
<dbReference type="PANTHER" id="PTHR43977">
    <property type="entry name" value="STRUCTURAL MAINTENANCE OF CHROMOSOMES PROTEIN 3"/>
    <property type="match status" value="1"/>
</dbReference>
<feature type="compositionally biased region" description="Low complexity" evidence="10">
    <location>
        <begin position="1114"/>
        <end position="1132"/>
    </location>
</feature>
<comment type="similarity">
    <text evidence="2">Belongs to the SMC family. SMC3 subfamily.</text>
</comment>